<evidence type="ECO:0000313" key="2">
    <source>
        <dbReference type="EMBL" id="KAJ6755986.1"/>
    </source>
</evidence>
<comment type="caution">
    <text evidence="2">The sequence shown here is derived from an EMBL/GenBank/DDBJ whole genome shotgun (WGS) entry which is preliminary data.</text>
</comment>
<feature type="region of interest" description="Disordered" evidence="1">
    <location>
        <begin position="35"/>
        <end position="57"/>
    </location>
</feature>
<name>A0A9Q0VVX7_SALPP</name>
<sequence length="147" mass="16223">MNIQARKKKSLVDLITERRSSSGWKRKVADSICDDSMMKQSKNPSSLGIDSGSSQDKKTYRVGDSILRLKAKSQEKSASGKCKGYFRALKEIGTRVLKKIQHAKVVFSGSVYAETTFSSATKLSIFGPSFVSYRHKHIALTNGKSSP</sequence>
<gene>
    <name evidence="2" type="ORF">OIU79_028406</name>
</gene>
<evidence type="ECO:0000256" key="1">
    <source>
        <dbReference type="SAM" id="MobiDB-lite"/>
    </source>
</evidence>
<proteinExistence type="predicted"/>
<organism evidence="2 3">
    <name type="scientific">Salix purpurea</name>
    <name type="common">Purple osier willow</name>
    <dbReference type="NCBI Taxonomy" id="77065"/>
    <lineage>
        <taxon>Eukaryota</taxon>
        <taxon>Viridiplantae</taxon>
        <taxon>Streptophyta</taxon>
        <taxon>Embryophyta</taxon>
        <taxon>Tracheophyta</taxon>
        <taxon>Spermatophyta</taxon>
        <taxon>Magnoliopsida</taxon>
        <taxon>eudicotyledons</taxon>
        <taxon>Gunneridae</taxon>
        <taxon>Pentapetalae</taxon>
        <taxon>rosids</taxon>
        <taxon>fabids</taxon>
        <taxon>Malpighiales</taxon>
        <taxon>Salicaceae</taxon>
        <taxon>Saliceae</taxon>
        <taxon>Salix</taxon>
    </lineage>
</organism>
<dbReference type="PANTHER" id="PTHR42851">
    <property type="entry name" value="ALDOLASE-RELATED"/>
    <property type="match status" value="1"/>
</dbReference>
<dbReference type="EMBL" id="JAPFFK010000007">
    <property type="protein sequence ID" value="KAJ6755986.1"/>
    <property type="molecule type" value="Genomic_DNA"/>
</dbReference>
<keyword evidence="3" id="KW-1185">Reference proteome</keyword>
<accession>A0A9Q0VVX7</accession>
<dbReference type="InterPro" id="IPR053063">
    <property type="entry name" value="PWWP_domain_containing_PDP"/>
</dbReference>
<dbReference type="AlphaFoldDB" id="A0A9Q0VVX7"/>
<feature type="compositionally biased region" description="Polar residues" evidence="1">
    <location>
        <begin position="38"/>
        <end position="54"/>
    </location>
</feature>
<protein>
    <submittedName>
        <fullName evidence="2">TUDOR/PWWP/MBT SUPERFAMILY PROTEIN</fullName>
    </submittedName>
</protein>
<dbReference type="Proteomes" id="UP001151532">
    <property type="component" value="Chromosome 16"/>
</dbReference>
<reference evidence="2" key="1">
    <citation type="submission" date="2022-11" db="EMBL/GenBank/DDBJ databases">
        <authorList>
            <person name="Hyden B.L."/>
            <person name="Feng K."/>
            <person name="Yates T."/>
            <person name="Jawdy S."/>
            <person name="Smart L.B."/>
            <person name="Muchero W."/>
        </authorList>
    </citation>
    <scope>NUCLEOTIDE SEQUENCE</scope>
    <source>
        <tissue evidence="2">Shoot tip</tissue>
    </source>
</reference>
<dbReference type="PANTHER" id="PTHR42851:SF19">
    <property type="entry name" value="PWWP DOMAIN-CONTAINING PROTEIN 2-RELATED"/>
    <property type="match status" value="1"/>
</dbReference>
<evidence type="ECO:0000313" key="3">
    <source>
        <dbReference type="Proteomes" id="UP001151532"/>
    </source>
</evidence>
<reference evidence="2" key="2">
    <citation type="journal article" date="2023" name="Int. J. Mol. Sci.">
        <title>De Novo Assembly and Annotation of 11 Diverse Shrub Willow (Salix) Genomes Reveals Novel Gene Organization in Sex-Linked Regions.</title>
        <authorList>
            <person name="Hyden B."/>
            <person name="Feng K."/>
            <person name="Yates T.B."/>
            <person name="Jawdy S."/>
            <person name="Cereghino C."/>
            <person name="Smart L.B."/>
            <person name="Muchero W."/>
        </authorList>
    </citation>
    <scope>NUCLEOTIDE SEQUENCE</scope>
    <source>
        <tissue evidence="2">Shoot tip</tissue>
    </source>
</reference>